<organism evidence="1 2">
    <name type="scientific">Sphaeroforma arctica JP610</name>
    <dbReference type="NCBI Taxonomy" id="667725"/>
    <lineage>
        <taxon>Eukaryota</taxon>
        <taxon>Ichthyosporea</taxon>
        <taxon>Ichthyophonida</taxon>
        <taxon>Sphaeroforma</taxon>
    </lineage>
</organism>
<dbReference type="Proteomes" id="UP000054560">
    <property type="component" value="Unassembled WGS sequence"/>
</dbReference>
<sequence>MNHHRENGDNEHCVCDQTCETYFGIRDHVFFGMHETMLRVLLSSANTDYCYWYMIDVLLHGADEPYEPAPDIVALISKTIRTDKSIGKPLPRILLLLDIITANHALFETTELGIACVLLECGLDSPSAPRINHMIDRFGRKMYEYYIKAITTTFGE</sequence>
<proteinExistence type="predicted"/>
<name>A0A0L0GDV7_9EUKA</name>
<accession>A0A0L0GDV7</accession>
<dbReference type="RefSeq" id="XP_014160355.1">
    <property type="nucleotide sequence ID" value="XM_014304880.1"/>
</dbReference>
<evidence type="ECO:0000313" key="2">
    <source>
        <dbReference type="Proteomes" id="UP000054560"/>
    </source>
</evidence>
<reference evidence="1 2" key="1">
    <citation type="submission" date="2011-02" db="EMBL/GenBank/DDBJ databases">
        <title>The Genome Sequence of Sphaeroforma arctica JP610.</title>
        <authorList>
            <consortium name="The Broad Institute Genome Sequencing Platform"/>
            <person name="Russ C."/>
            <person name="Cuomo C."/>
            <person name="Young S.K."/>
            <person name="Zeng Q."/>
            <person name="Gargeya S."/>
            <person name="Alvarado L."/>
            <person name="Berlin A."/>
            <person name="Chapman S.B."/>
            <person name="Chen Z."/>
            <person name="Freedman E."/>
            <person name="Gellesch M."/>
            <person name="Goldberg J."/>
            <person name="Griggs A."/>
            <person name="Gujja S."/>
            <person name="Heilman E."/>
            <person name="Heiman D."/>
            <person name="Howarth C."/>
            <person name="Mehta T."/>
            <person name="Neiman D."/>
            <person name="Pearson M."/>
            <person name="Roberts A."/>
            <person name="Saif S."/>
            <person name="Shea T."/>
            <person name="Shenoy N."/>
            <person name="Sisk P."/>
            <person name="Stolte C."/>
            <person name="Sykes S."/>
            <person name="White J."/>
            <person name="Yandava C."/>
            <person name="Burger G."/>
            <person name="Gray M.W."/>
            <person name="Holland P.W.H."/>
            <person name="King N."/>
            <person name="Lang F.B.F."/>
            <person name="Roger A.J."/>
            <person name="Ruiz-Trillo I."/>
            <person name="Haas B."/>
            <person name="Nusbaum C."/>
            <person name="Birren B."/>
        </authorList>
    </citation>
    <scope>NUCLEOTIDE SEQUENCE [LARGE SCALE GENOMIC DNA]</scope>
    <source>
        <strain evidence="1 2">JP610</strain>
    </source>
</reference>
<dbReference type="AlphaFoldDB" id="A0A0L0GDV7"/>
<evidence type="ECO:0000313" key="1">
    <source>
        <dbReference type="EMBL" id="KNC86453.1"/>
    </source>
</evidence>
<dbReference type="GeneID" id="25901913"/>
<keyword evidence="2" id="KW-1185">Reference proteome</keyword>
<protein>
    <submittedName>
        <fullName evidence="1">Uncharacterized protein</fullName>
    </submittedName>
</protein>
<gene>
    <name evidence="1" type="ORF">SARC_01409</name>
</gene>
<dbReference type="EMBL" id="KQ241651">
    <property type="protein sequence ID" value="KNC86453.1"/>
    <property type="molecule type" value="Genomic_DNA"/>
</dbReference>